<proteinExistence type="predicted"/>
<accession>A0A3G2KGM6</accession>
<dbReference type="Proteomes" id="UP000282065">
    <property type="component" value="Segment"/>
</dbReference>
<dbReference type="RefSeq" id="YP_009815526.1">
    <property type="nucleotide sequence ID" value="NC_048095.1"/>
</dbReference>
<protein>
    <submittedName>
        <fullName evidence="1">Uncharacterized protein</fullName>
    </submittedName>
</protein>
<dbReference type="GeneID" id="55006753"/>
<organism evidence="1 2">
    <name type="scientific">Arthrobacter phage Judy</name>
    <dbReference type="NCBI Taxonomy" id="2419958"/>
    <lineage>
        <taxon>Viruses</taxon>
        <taxon>Duplodnaviria</taxon>
        <taxon>Heunggongvirae</taxon>
        <taxon>Uroviricota</taxon>
        <taxon>Caudoviricetes</taxon>
        <taxon>Bridgettevirus</taxon>
        <taxon>Bridgettevirus judy</taxon>
    </lineage>
</organism>
<dbReference type="KEGG" id="vg:55006753"/>
<dbReference type="EMBL" id="MH834614">
    <property type="protein sequence ID" value="AYN58118.1"/>
    <property type="molecule type" value="Genomic_DNA"/>
</dbReference>
<sequence>MIGLYNARPAQVQAMRIILGATTRGQIRGFCPNANVGVKLERVDSELREDETDIRWVLVDNGKGRVSEMRHDGDWLVRESDESFVIMPDQEFSERYVRA</sequence>
<evidence type="ECO:0000313" key="1">
    <source>
        <dbReference type="EMBL" id="AYN58118.1"/>
    </source>
</evidence>
<gene>
    <name evidence="1" type="primary">48</name>
    <name evidence="1" type="ORF">PBI_JUDY_48</name>
</gene>
<evidence type="ECO:0000313" key="2">
    <source>
        <dbReference type="Proteomes" id="UP000282065"/>
    </source>
</evidence>
<keyword evidence="2" id="KW-1185">Reference proteome</keyword>
<name>A0A3G2KGM6_9CAUD</name>
<reference evidence="1 2" key="1">
    <citation type="submission" date="2018-09" db="EMBL/GenBank/DDBJ databases">
        <authorList>
            <person name="Rimple P.A."/>
            <person name="Stoner T.H."/>
            <person name="Garlena R.A."/>
            <person name="Russell D.A."/>
            <person name="Pope W.H."/>
            <person name="Jacobs-Sera D."/>
            <person name="Hatfull G.F."/>
        </authorList>
    </citation>
    <scope>NUCLEOTIDE SEQUENCE [LARGE SCALE GENOMIC DNA]</scope>
</reference>